<keyword evidence="6" id="KW-0804">Transcription</keyword>
<sequence>MTTKIDGPSLPQARVVDTAATAAVARAGTDRAQPVAAAPAADSVRLTGEATGLQAAVEAELGQSAPMDMAKINAVRAALADGSYQVNPQEIANRLVALERQMAG</sequence>
<gene>
    <name evidence="10" type="primary">flgM</name>
    <name evidence="10" type="ORF">GCM10008101_02680</name>
</gene>
<dbReference type="RefSeq" id="WP_189446533.1">
    <property type="nucleotide sequence ID" value="NZ_BMXY01000001.1"/>
</dbReference>
<evidence type="ECO:0000256" key="8">
    <source>
        <dbReference type="ARBA" id="ARBA00030117"/>
    </source>
</evidence>
<dbReference type="InterPro" id="IPR035890">
    <property type="entry name" value="Anti-sigma-28_factor_FlgM_sf"/>
</dbReference>
<proteinExistence type="inferred from homology"/>
<evidence type="ECO:0000259" key="9">
    <source>
        <dbReference type="Pfam" id="PF04316"/>
    </source>
</evidence>
<keyword evidence="10" id="KW-0966">Cell projection</keyword>
<evidence type="ECO:0000256" key="1">
    <source>
        <dbReference type="ARBA" id="ARBA00005322"/>
    </source>
</evidence>
<dbReference type="Proteomes" id="UP000643403">
    <property type="component" value="Unassembled WGS sequence"/>
</dbReference>
<comment type="function">
    <text evidence="7">Responsible for the coupling of flagellin expression to flagellar assembly by preventing expression of the flagellin genes when a component of the middle class of proteins is defective. It negatively regulates flagellar genes by inhibiting the activity of FliA by directly binding to FliA.</text>
</comment>
<dbReference type="NCBIfam" id="TIGR03824">
    <property type="entry name" value="FlgM_jcvi"/>
    <property type="match status" value="1"/>
</dbReference>
<comment type="caution">
    <text evidence="10">The sequence shown here is derived from an EMBL/GenBank/DDBJ whole genome shotgun (WGS) entry which is preliminary data.</text>
</comment>
<evidence type="ECO:0000256" key="3">
    <source>
        <dbReference type="ARBA" id="ARBA00022491"/>
    </source>
</evidence>
<keyword evidence="3" id="KW-0678">Repressor</keyword>
<dbReference type="EMBL" id="BMXY01000001">
    <property type="protein sequence ID" value="GGZ53009.1"/>
    <property type="molecule type" value="Genomic_DNA"/>
</dbReference>
<dbReference type="Pfam" id="PF04316">
    <property type="entry name" value="FlgM"/>
    <property type="match status" value="1"/>
</dbReference>
<accession>A0ABQ3BS28</accession>
<evidence type="ECO:0000256" key="6">
    <source>
        <dbReference type="ARBA" id="ARBA00023163"/>
    </source>
</evidence>
<name>A0ABQ3BS28_9GAMM</name>
<reference evidence="11" key="1">
    <citation type="journal article" date="2019" name="Int. J. Syst. Evol. Microbiol.">
        <title>The Global Catalogue of Microorganisms (GCM) 10K type strain sequencing project: providing services to taxonomists for standard genome sequencing and annotation.</title>
        <authorList>
            <consortium name="The Broad Institute Genomics Platform"/>
            <consortium name="The Broad Institute Genome Sequencing Center for Infectious Disease"/>
            <person name="Wu L."/>
            <person name="Ma J."/>
        </authorList>
    </citation>
    <scope>NUCLEOTIDE SEQUENCE [LARGE SCALE GENOMIC DNA]</scope>
    <source>
        <strain evidence="11">KCTC 22558</strain>
    </source>
</reference>
<comment type="similarity">
    <text evidence="1">Belongs to the FlgM family.</text>
</comment>
<keyword evidence="10" id="KW-0969">Cilium</keyword>
<dbReference type="InterPro" id="IPR031316">
    <property type="entry name" value="FlgM_C"/>
</dbReference>
<dbReference type="SUPFAM" id="SSF101498">
    <property type="entry name" value="Anti-sigma factor FlgM"/>
    <property type="match status" value="1"/>
</dbReference>
<keyword evidence="10" id="KW-0282">Flagellum</keyword>
<protein>
    <recommendedName>
        <fullName evidence="2">Negative regulator of flagellin synthesis</fullName>
    </recommendedName>
    <alternativeName>
        <fullName evidence="8">Anti-sigma-28 factor</fullName>
    </alternativeName>
</protein>
<evidence type="ECO:0000313" key="10">
    <source>
        <dbReference type="EMBL" id="GGZ53009.1"/>
    </source>
</evidence>
<evidence type="ECO:0000256" key="4">
    <source>
        <dbReference type="ARBA" id="ARBA00022795"/>
    </source>
</evidence>
<evidence type="ECO:0000256" key="2">
    <source>
        <dbReference type="ARBA" id="ARBA00017823"/>
    </source>
</evidence>
<feature type="domain" description="Anti-sigma-28 factor FlgM C-terminal" evidence="9">
    <location>
        <begin position="42"/>
        <end position="96"/>
    </location>
</feature>
<keyword evidence="4" id="KW-1005">Bacterial flagellum biogenesis</keyword>
<evidence type="ECO:0000256" key="5">
    <source>
        <dbReference type="ARBA" id="ARBA00023015"/>
    </source>
</evidence>
<keyword evidence="11" id="KW-1185">Reference proteome</keyword>
<keyword evidence="5" id="KW-0805">Transcription regulation</keyword>
<evidence type="ECO:0000256" key="7">
    <source>
        <dbReference type="ARBA" id="ARBA00024739"/>
    </source>
</evidence>
<evidence type="ECO:0000313" key="11">
    <source>
        <dbReference type="Proteomes" id="UP000643403"/>
    </source>
</evidence>
<dbReference type="InterPro" id="IPR007412">
    <property type="entry name" value="FlgM"/>
</dbReference>
<organism evidence="10 11">
    <name type="scientific">Cognatilysobacter xinjiangensis</name>
    <dbReference type="NCBI Taxonomy" id="546892"/>
    <lineage>
        <taxon>Bacteria</taxon>
        <taxon>Pseudomonadati</taxon>
        <taxon>Pseudomonadota</taxon>
        <taxon>Gammaproteobacteria</taxon>
        <taxon>Lysobacterales</taxon>
        <taxon>Lysobacteraceae</taxon>
        <taxon>Cognatilysobacter</taxon>
    </lineage>
</organism>